<feature type="domain" description="Phosphatidate phosphatase APP1 catalytic" evidence="1">
    <location>
        <begin position="146"/>
        <end position="316"/>
    </location>
</feature>
<dbReference type="InterPro" id="IPR019236">
    <property type="entry name" value="APP1_cat"/>
</dbReference>
<dbReference type="EMBL" id="FOWZ01000001">
    <property type="protein sequence ID" value="SFO87569.1"/>
    <property type="molecule type" value="Genomic_DNA"/>
</dbReference>
<evidence type="ECO:0000313" key="3">
    <source>
        <dbReference type="Proteomes" id="UP000199331"/>
    </source>
</evidence>
<accession>A0A1I5KR60</accession>
<dbReference type="AlphaFoldDB" id="A0A1I5KR60"/>
<dbReference type="GO" id="GO:0008195">
    <property type="term" value="F:phosphatidate phosphatase activity"/>
    <property type="evidence" value="ECO:0007669"/>
    <property type="project" value="InterPro"/>
</dbReference>
<evidence type="ECO:0000259" key="1">
    <source>
        <dbReference type="Pfam" id="PF09949"/>
    </source>
</evidence>
<dbReference type="Proteomes" id="UP000199331">
    <property type="component" value="Unassembled WGS sequence"/>
</dbReference>
<reference evidence="3" key="1">
    <citation type="submission" date="2016-10" db="EMBL/GenBank/DDBJ databases">
        <authorList>
            <person name="Varghese N."/>
            <person name="Submissions S."/>
        </authorList>
    </citation>
    <scope>NUCLEOTIDE SEQUENCE [LARGE SCALE GENOMIC DNA]</scope>
    <source>
        <strain evidence="3">CGMCC 1.7715</strain>
    </source>
</reference>
<dbReference type="STRING" id="604088.SAMN04488060_0472"/>
<name>A0A1I5KR60_9SPHN</name>
<dbReference type="PANTHER" id="PTHR28208">
    <property type="entry name" value="PHOSPHATIDATE PHOSPHATASE APP1"/>
    <property type="match status" value="1"/>
</dbReference>
<organism evidence="2 3">
    <name type="scientific">Qipengyuania nanhaisediminis</name>
    <dbReference type="NCBI Taxonomy" id="604088"/>
    <lineage>
        <taxon>Bacteria</taxon>
        <taxon>Pseudomonadati</taxon>
        <taxon>Pseudomonadota</taxon>
        <taxon>Alphaproteobacteria</taxon>
        <taxon>Sphingomonadales</taxon>
        <taxon>Erythrobacteraceae</taxon>
        <taxon>Qipengyuania</taxon>
    </lineage>
</organism>
<dbReference type="Pfam" id="PF09949">
    <property type="entry name" value="APP1_cat"/>
    <property type="match status" value="1"/>
</dbReference>
<gene>
    <name evidence="2" type="ORF">SAMN04488060_0472</name>
</gene>
<proteinExistence type="predicted"/>
<sequence length="378" mass="41793">MDGPHALALRPMPFFPTAPVRIQPYFGYRNEERLFITARALRSRDSSFAKSGKWQAMRTMMGQFASHEVEGLPVELEIAAPGQQSQRHQGVTDKEGFVHFDIRLEGDWPYGEEPEWETVSFHWSNGEGEHCLDGHVLAPGKSTSLGFISDIDDTIIETGITGNFRAVMRNWRRVLMQMPEERILVPGADVFYNALGGGQDHHGQNGHAGDHQRASRRPFFYVSSSPWNLFSYLVTYMKGRGLPLGPIMLRDWGLNRATFGSSSHGAHKRAAIDGILATYPDMKFALIGDDSQGDLTAFADVAASNPGRVRAVFIRKVGEAMSPEELAAKQSLKSANIPLWLGEGYEEGRKFLASIGLLEDDEAQNVVKSVGKGETEAA</sequence>
<evidence type="ECO:0000313" key="2">
    <source>
        <dbReference type="EMBL" id="SFO87569.1"/>
    </source>
</evidence>
<dbReference type="PANTHER" id="PTHR28208:SF3">
    <property type="entry name" value="PHOSPHATIDATE PHOSPHATASE APP1"/>
    <property type="match status" value="1"/>
</dbReference>
<dbReference type="InterPro" id="IPR052935">
    <property type="entry name" value="Mg2+_PAP"/>
</dbReference>
<protein>
    <submittedName>
        <fullName evidence="2">Phosphatidate phosphatase APP1</fullName>
    </submittedName>
</protein>
<keyword evidence="3" id="KW-1185">Reference proteome</keyword>